<dbReference type="Gene3D" id="1.10.510.10">
    <property type="entry name" value="Transferase(Phosphotransferase) domain 1"/>
    <property type="match status" value="1"/>
</dbReference>
<comment type="caution">
    <text evidence="2">The sequence shown here is derived from an EMBL/GenBank/DDBJ whole genome shotgun (WGS) entry which is preliminary data.</text>
</comment>
<dbReference type="Pfam" id="PF03881">
    <property type="entry name" value="Fructosamin_kin"/>
    <property type="match status" value="1"/>
</dbReference>
<proteinExistence type="inferred from homology"/>
<dbReference type="Gene3D" id="3.30.200.20">
    <property type="entry name" value="Phosphorylase Kinase, domain 1"/>
    <property type="match status" value="1"/>
</dbReference>
<dbReference type="GO" id="GO:0016301">
    <property type="term" value="F:kinase activity"/>
    <property type="evidence" value="ECO:0007669"/>
    <property type="project" value="UniProtKB-KW"/>
</dbReference>
<dbReference type="Proteomes" id="UP001499854">
    <property type="component" value="Unassembled WGS sequence"/>
</dbReference>
<dbReference type="InterPro" id="IPR016477">
    <property type="entry name" value="Fructo-/Ketosamine-3-kinase"/>
</dbReference>
<name>A0ABN2RW45_9ACTN</name>
<evidence type="ECO:0000313" key="2">
    <source>
        <dbReference type="EMBL" id="GAA1975825.1"/>
    </source>
</evidence>
<keyword evidence="1 2" id="KW-0418">Kinase</keyword>
<reference evidence="2 3" key="1">
    <citation type="journal article" date="2019" name="Int. J. Syst. Evol. Microbiol.">
        <title>The Global Catalogue of Microorganisms (GCM) 10K type strain sequencing project: providing services to taxonomists for standard genome sequencing and annotation.</title>
        <authorList>
            <consortium name="The Broad Institute Genomics Platform"/>
            <consortium name="The Broad Institute Genome Sequencing Center for Infectious Disease"/>
            <person name="Wu L."/>
            <person name="Ma J."/>
        </authorList>
    </citation>
    <scope>NUCLEOTIDE SEQUENCE [LARGE SCALE GENOMIC DNA]</scope>
    <source>
        <strain evidence="2 3">JCM 16013</strain>
    </source>
</reference>
<evidence type="ECO:0000313" key="3">
    <source>
        <dbReference type="Proteomes" id="UP001499854"/>
    </source>
</evidence>
<organism evidence="2 3">
    <name type="scientific">Catenulispora subtropica</name>
    <dbReference type="NCBI Taxonomy" id="450798"/>
    <lineage>
        <taxon>Bacteria</taxon>
        <taxon>Bacillati</taxon>
        <taxon>Actinomycetota</taxon>
        <taxon>Actinomycetes</taxon>
        <taxon>Catenulisporales</taxon>
        <taxon>Catenulisporaceae</taxon>
        <taxon>Catenulispora</taxon>
    </lineage>
</organism>
<keyword evidence="1" id="KW-0808">Transferase</keyword>
<comment type="similarity">
    <text evidence="1">Belongs to the fructosamine kinase family.</text>
</comment>
<dbReference type="InterPro" id="IPR011009">
    <property type="entry name" value="Kinase-like_dom_sf"/>
</dbReference>
<dbReference type="SUPFAM" id="SSF56112">
    <property type="entry name" value="Protein kinase-like (PK-like)"/>
    <property type="match status" value="1"/>
</dbReference>
<sequence length="299" mass="32261">MASTVADRVAALLNRAVLGVAAIGGGSFGKTYRIQFFSGGAAFVKTLDGAAQVAGPGYFDAEAKGLRWLREAVGTDGASGGVRVPEVLGVAEDILVTSWIAPGRPTPDGAEEFGRRLASLHARGAHSFGADWPGYIAVLPLDNKATEDWATFYAERRVMPYVKLARDRGHLDADGAQVIEEVCTRIDFLAGEEERPSRIHGDAWSGNILWDGRGEGWFVDPAAHGGHRETDLAMLALFPPPYLDRIIAAYDEVHPLADGWQERVPLHQLHPLLVHAALYGSDYGTRAASVARDLAERLR</sequence>
<dbReference type="PANTHER" id="PTHR12149:SF8">
    <property type="entry name" value="PROTEIN-RIBULOSAMINE 3-KINASE"/>
    <property type="match status" value="1"/>
</dbReference>
<dbReference type="RefSeq" id="WP_344658579.1">
    <property type="nucleotide sequence ID" value="NZ_BAAAQM010000021.1"/>
</dbReference>
<dbReference type="PANTHER" id="PTHR12149">
    <property type="entry name" value="FRUCTOSAMINE 3 KINASE-RELATED PROTEIN"/>
    <property type="match status" value="1"/>
</dbReference>
<dbReference type="PIRSF" id="PIRSF006221">
    <property type="entry name" value="Ketosamine-3-kinase"/>
    <property type="match status" value="1"/>
</dbReference>
<gene>
    <name evidence="2" type="ORF">GCM10009838_40060</name>
</gene>
<evidence type="ECO:0000256" key="1">
    <source>
        <dbReference type="PIRNR" id="PIRNR006221"/>
    </source>
</evidence>
<dbReference type="Gene3D" id="1.20.1270.240">
    <property type="match status" value="1"/>
</dbReference>
<accession>A0ABN2RW45</accession>
<protein>
    <submittedName>
        <fullName evidence="2">Fructosamine kinase family protein</fullName>
    </submittedName>
</protein>
<keyword evidence="3" id="KW-1185">Reference proteome</keyword>
<dbReference type="EMBL" id="BAAAQM010000021">
    <property type="protein sequence ID" value="GAA1975825.1"/>
    <property type="molecule type" value="Genomic_DNA"/>
</dbReference>